<keyword evidence="2 8" id="KW-0488">Methylation</keyword>
<dbReference type="FunFam" id="3.30.1550.10:FF:000001">
    <property type="entry name" value="50S ribosomal protein L11"/>
    <property type="match status" value="1"/>
</dbReference>
<accession>A0A1B4XIG2</accession>
<evidence type="ECO:0000256" key="3">
    <source>
        <dbReference type="ARBA" id="ARBA00022730"/>
    </source>
</evidence>
<evidence type="ECO:0000256" key="7">
    <source>
        <dbReference type="ARBA" id="ARBA00062905"/>
    </source>
</evidence>
<feature type="domain" description="Large ribosomal subunit protein uL11 C-terminal" evidence="11">
    <location>
        <begin position="72"/>
        <end position="139"/>
    </location>
</feature>
<dbReference type="PANTHER" id="PTHR11661:SF1">
    <property type="entry name" value="LARGE RIBOSOMAL SUBUNIT PROTEIN UL11M"/>
    <property type="match status" value="1"/>
</dbReference>
<evidence type="ECO:0000256" key="9">
    <source>
        <dbReference type="RuleBase" id="RU003978"/>
    </source>
</evidence>
<feature type="domain" description="Large ribosomal subunit protein uL11 N-terminal" evidence="12">
    <location>
        <begin position="9"/>
        <end position="67"/>
    </location>
</feature>
<comment type="subunit">
    <text evidence="7">Part of the ribosomal stalk of the 50S ribosomal subunit. Interacts with L10 and the large rRNA to form the base of the stalk. L10 forms an elongated spine to which 2 L12 dimers bind in a sequential fashion forming a pentameric L10(L12)2(L12)2 complex.</text>
</comment>
<dbReference type="Pfam" id="PF03946">
    <property type="entry name" value="Ribosomal_L11_N"/>
    <property type="match status" value="1"/>
</dbReference>
<dbReference type="NCBIfam" id="TIGR01632">
    <property type="entry name" value="L11_bact"/>
    <property type="match status" value="1"/>
</dbReference>
<evidence type="ECO:0000256" key="2">
    <source>
        <dbReference type="ARBA" id="ARBA00022481"/>
    </source>
</evidence>
<dbReference type="InterPro" id="IPR036796">
    <property type="entry name" value="Ribosomal_uL11_N_sf"/>
</dbReference>
<dbReference type="InterPro" id="IPR006519">
    <property type="entry name" value="Ribosomal_uL11_bac-typ"/>
</dbReference>
<protein>
    <recommendedName>
        <fullName evidence="8">Large ribosomal subunit protein uL11</fullName>
    </recommendedName>
</protein>
<dbReference type="InterPro" id="IPR020783">
    <property type="entry name" value="Ribosomal_uL11_C"/>
</dbReference>
<dbReference type="HAMAP" id="MF_00736">
    <property type="entry name" value="Ribosomal_uL11"/>
    <property type="match status" value="1"/>
</dbReference>
<evidence type="ECO:0000256" key="1">
    <source>
        <dbReference type="ARBA" id="ARBA00010537"/>
    </source>
</evidence>
<dbReference type="Gene3D" id="1.10.10.250">
    <property type="entry name" value="Ribosomal protein L11, C-terminal domain"/>
    <property type="match status" value="1"/>
</dbReference>
<evidence type="ECO:0000259" key="11">
    <source>
        <dbReference type="Pfam" id="PF00298"/>
    </source>
</evidence>
<dbReference type="Proteomes" id="UP000243180">
    <property type="component" value="Chromosome"/>
</dbReference>
<keyword evidence="5 8" id="KW-0689">Ribosomal protein</keyword>
<keyword evidence="14" id="KW-1185">Reference proteome</keyword>
<evidence type="ECO:0000256" key="6">
    <source>
        <dbReference type="ARBA" id="ARBA00023274"/>
    </source>
</evidence>
<dbReference type="PANTHER" id="PTHR11661">
    <property type="entry name" value="60S RIBOSOMAL PROTEIN L12"/>
    <property type="match status" value="1"/>
</dbReference>
<dbReference type="GO" id="GO:0003735">
    <property type="term" value="F:structural constituent of ribosome"/>
    <property type="evidence" value="ECO:0007669"/>
    <property type="project" value="InterPro"/>
</dbReference>
<keyword evidence="3 8" id="KW-0699">rRNA-binding</keyword>
<comment type="subunit">
    <text evidence="8">Part of the ribosomal stalk of the 50S ribosomal subunit. Interacts with L10 and the large rRNA to form the base of the stalk. L10 forms an elongated spine to which L12 dimers bind in a sequential fashion forming a multimeric L10(L12)X complex.</text>
</comment>
<dbReference type="InterPro" id="IPR000911">
    <property type="entry name" value="Ribosomal_uL11"/>
</dbReference>
<dbReference type="OrthoDB" id="9802408at2"/>
<keyword evidence="4 8" id="KW-0694">RNA-binding</keyword>
<evidence type="ECO:0000313" key="13">
    <source>
        <dbReference type="EMBL" id="BAV34596.1"/>
    </source>
</evidence>
<dbReference type="SUPFAM" id="SSF54747">
    <property type="entry name" value="Ribosomal L11/L12e N-terminal domain"/>
    <property type="match status" value="1"/>
</dbReference>
<evidence type="ECO:0000259" key="12">
    <source>
        <dbReference type="Pfam" id="PF03946"/>
    </source>
</evidence>
<dbReference type="GO" id="GO:0022625">
    <property type="term" value="C:cytosolic large ribosomal subunit"/>
    <property type="evidence" value="ECO:0007669"/>
    <property type="project" value="TreeGrafter"/>
</dbReference>
<evidence type="ECO:0000313" key="14">
    <source>
        <dbReference type="Proteomes" id="UP000243180"/>
    </source>
</evidence>
<dbReference type="InParanoid" id="A0A1B4XIG2"/>
<keyword evidence="6 8" id="KW-0687">Ribonucleoprotein</keyword>
<dbReference type="InterPro" id="IPR036769">
    <property type="entry name" value="Ribosomal_uL11_C_sf"/>
</dbReference>
<dbReference type="GO" id="GO:0070180">
    <property type="term" value="F:large ribosomal subunit rRNA binding"/>
    <property type="evidence" value="ECO:0007669"/>
    <property type="project" value="UniProtKB-UniRule"/>
</dbReference>
<dbReference type="InterPro" id="IPR020784">
    <property type="entry name" value="Ribosomal_uL11_N"/>
</dbReference>
<dbReference type="SUPFAM" id="SSF46906">
    <property type="entry name" value="Ribosomal protein L11, C-terminal domain"/>
    <property type="match status" value="1"/>
</dbReference>
<name>A0A1B4XIG2_9GAMM</name>
<evidence type="ECO:0000256" key="8">
    <source>
        <dbReference type="HAMAP-Rule" id="MF_00736"/>
    </source>
</evidence>
<evidence type="ECO:0000256" key="5">
    <source>
        <dbReference type="ARBA" id="ARBA00022980"/>
    </source>
</evidence>
<comment type="function">
    <text evidence="8 10">Forms part of the ribosomal stalk which helps the ribosome interact with GTP-bound translation factors.</text>
</comment>
<reference evidence="13 14" key="1">
    <citation type="submission" date="2015-05" db="EMBL/GenBank/DDBJ databases">
        <title>Complete genome sequence of a sulfur-oxidizing gammaproteobacterium strain HA5.</title>
        <authorList>
            <person name="Miura A."/>
            <person name="Kojima H."/>
            <person name="Fukui M."/>
        </authorList>
    </citation>
    <scope>NUCLEOTIDE SEQUENCE [LARGE SCALE GENOMIC DNA]</scope>
    <source>
        <strain evidence="13 14">HA5</strain>
    </source>
</reference>
<dbReference type="FunFam" id="1.10.10.250:FF:000001">
    <property type="entry name" value="50S ribosomal protein L11"/>
    <property type="match status" value="1"/>
</dbReference>
<dbReference type="GO" id="GO:0006412">
    <property type="term" value="P:translation"/>
    <property type="evidence" value="ECO:0007669"/>
    <property type="project" value="UniProtKB-UniRule"/>
</dbReference>
<gene>
    <name evidence="8" type="primary">rplK</name>
    <name evidence="13" type="ORF">SCL_2308</name>
</gene>
<sequence length="143" mass="15218">MAKKVSAYIKLQVPAGSANPSPPVGPALGQHGLNIMEFCKQFNAATQKMEKGMPIPVIITAFSDKSFTFITKTPPASVLIKKALGLESGSGNALKEKVGKLSRKQIEEIAKIKMPDLNCYDLNTAVKIIAGSARQMGVECEGV</sequence>
<organism evidence="13 14">
    <name type="scientific">Sulfuricaulis limicola</name>
    <dbReference type="NCBI Taxonomy" id="1620215"/>
    <lineage>
        <taxon>Bacteria</taxon>
        <taxon>Pseudomonadati</taxon>
        <taxon>Pseudomonadota</taxon>
        <taxon>Gammaproteobacteria</taxon>
        <taxon>Acidiferrobacterales</taxon>
        <taxon>Acidiferrobacteraceae</taxon>
        <taxon>Sulfuricaulis</taxon>
    </lineage>
</organism>
<dbReference type="CDD" id="cd00349">
    <property type="entry name" value="Ribosomal_L11"/>
    <property type="match status" value="1"/>
</dbReference>
<dbReference type="Gene3D" id="3.30.1550.10">
    <property type="entry name" value="Ribosomal protein L11/L12, N-terminal domain"/>
    <property type="match status" value="1"/>
</dbReference>
<dbReference type="AlphaFoldDB" id="A0A1B4XIG2"/>
<comment type="similarity">
    <text evidence="1 8 9">Belongs to the universal ribosomal protein uL11 family.</text>
</comment>
<dbReference type="SMART" id="SM00649">
    <property type="entry name" value="RL11"/>
    <property type="match status" value="1"/>
</dbReference>
<dbReference type="Pfam" id="PF00298">
    <property type="entry name" value="Ribosomal_L11"/>
    <property type="match status" value="1"/>
</dbReference>
<evidence type="ECO:0000256" key="4">
    <source>
        <dbReference type="ARBA" id="ARBA00022884"/>
    </source>
</evidence>
<dbReference type="FunCoup" id="A0A1B4XIG2">
    <property type="interactions" value="636"/>
</dbReference>
<proteinExistence type="inferred from homology"/>
<evidence type="ECO:0000256" key="10">
    <source>
        <dbReference type="RuleBase" id="RU003979"/>
    </source>
</evidence>
<dbReference type="EMBL" id="AP014879">
    <property type="protein sequence ID" value="BAV34596.1"/>
    <property type="molecule type" value="Genomic_DNA"/>
</dbReference>
<comment type="PTM">
    <text evidence="8 10">One or more lysine residues are methylated.</text>
</comment>
<dbReference type="KEGG" id="slim:SCL_2308"/>
<dbReference type="RefSeq" id="WP_096361323.1">
    <property type="nucleotide sequence ID" value="NZ_AP014879.1"/>
</dbReference>